<protein>
    <submittedName>
        <fullName evidence="1">Uncharacterized protein</fullName>
    </submittedName>
</protein>
<name>A0A8J1Y6X1_OWEFU</name>
<dbReference type="PANTHER" id="PTHR46830:SF1">
    <property type="entry name" value="ALPHA-1,4-N-ACETYLGLUCOSAMINYLTRANSFERASE"/>
    <property type="match status" value="1"/>
</dbReference>
<evidence type="ECO:0000313" key="2">
    <source>
        <dbReference type="Proteomes" id="UP000749559"/>
    </source>
</evidence>
<sequence length="331" mass="39488">MRTHKKKVRLLIVLLVFFMGFKIGVFTTSNTYSGIRKHDDSWKGHNPARTLPSDERSSHTTNDSLVPNIVHYIWVDLNGTYTFTFLYAVSFISVHKNWRPEEIMVHINKNNQPKGRWWDYVTSIVTTKIRFLSYDMREIRIFGEKPRYVEHISDIMRLLLLKEYGGTYIDNDVIALRSLDPLRHYNHTQGVGLVTSALSNGVIIAKKTSRFLSIWLEEYKTYGKKEVYNLWGHYSVSKPRQLIKKHPELVRIERDTLVRPDMSDYRKLETRKRVWKYSYSMHVWRRFIYIPRRPEDIKRISNQSLLRDVMEYVIFDKIPYYAQNDTKLSLV</sequence>
<accession>A0A8J1Y6X1</accession>
<keyword evidence="2" id="KW-1185">Reference proteome</keyword>
<dbReference type="EMBL" id="CAIIXF020000009">
    <property type="protein sequence ID" value="CAH1793402.1"/>
    <property type="molecule type" value="Genomic_DNA"/>
</dbReference>
<dbReference type="Gene3D" id="3.90.550.20">
    <property type="match status" value="1"/>
</dbReference>
<dbReference type="InterPro" id="IPR029044">
    <property type="entry name" value="Nucleotide-diphossugar_trans"/>
</dbReference>
<dbReference type="SUPFAM" id="SSF53448">
    <property type="entry name" value="Nucleotide-diphospho-sugar transferases"/>
    <property type="match status" value="1"/>
</dbReference>
<dbReference type="PANTHER" id="PTHR46830">
    <property type="entry name" value="TRANSFERASE, PUTATIVE-RELATED"/>
    <property type="match status" value="1"/>
</dbReference>
<dbReference type="InterPro" id="IPR007577">
    <property type="entry name" value="GlycoTrfase_DXD_sugar-bd_CS"/>
</dbReference>
<gene>
    <name evidence="1" type="ORF">OFUS_LOCUS18256</name>
</gene>
<dbReference type="Pfam" id="PF04488">
    <property type="entry name" value="Gly_transf_sug"/>
    <property type="match status" value="1"/>
</dbReference>
<dbReference type="Proteomes" id="UP000749559">
    <property type="component" value="Unassembled WGS sequence"/>
</dbReference>
<dbReference type="OrthoDB" id="6061538at2759"/>
<reference evidence="1" key="1">
    <citation type="submission" date="2022-03" db="EMBL/GenBank/DDBJ databases">
        <authorList>
            <person name="Martin C."/>
        </authorList>
    </citation>
    <scope>NUCLEOTIDE SEQUENCE</scope>
</reference>
<dbReference type="AlphaFoldDB" id="A0A8J1Y6X1"/>
<evidence type="ECO:0000313" key="1">
    <source>
        <dbReference type="EMBL" id="CAH1793402.1"/>
    </source>
</evidence>
<comment type="caution">
    <text evidence="1">The sequence shown here is derived from an EMBL/GenBank/DDBJ whole genome shotgun (WGS) entry which is preliminary data.</text>
</comment>
<proteinExistence type="predicted"/>
<organism evidence="1 2">
    <name type="scientific">Owenia fusiformis</name>
    <name type="common">Polychaete worm</name>
    <dbReference type="NCBI Taxonomy" id="6347"/>
    <lineage>
        <taxon>Eukaryota</taxon>
        <taxon>Metazoa</taxon>
        <taxon>Spiralia</taxon>
        <taxon>Lophotrochozoa</taxon>
        <taxon>Annelida</taxon>
        <taxon>Polychaeta</taxon>
        <taxon>Sedentaria</taxon>
        <taxon>Canalipalpata</taxon>
        <taxon>Sabellida</taxon>
        <taxon>Oweniida</taxon>
        <taxon>Oweniidae</taxon>
        <taxon>Owenia</taxon>
    </lineage>
</organism>